<keyword evidence="3" id="KW-1185">Reference proteome</keyword>
<reference evidence="2" key="1">
    <citation type="submission" date="2018-11" db="EMBL/GenBank/DDBJ databases">
        <authorList>
            <consortium name="Pathogen Informatics"/>
        </authorList>
    </citation>
    <scope>NUCLEOTIDE SEQUENCE</scope>
</reference>
<feature type="chain" id="PRO_5018569158" description="Secreted protein" evidence="1">
    <location>
        <begin position="18"/>
        <end position="123"/>
    </location>
</feature>
<evidence type="ECO:0000256" key="1">
    <source>
        <dbReference type="SAM" id="SignalP"/>
    </source>
</evidence>
<dbReference type="AlphaFoldDB" id="A0A3S5BIT7"/>
<comment type="caution">
    <text evidence="2">The sequence shown here is derived from an EMBL/GenBank/DDBJ whole genome shotgun (WGS) entry which is preliminary data.</text>
</comment>
<sequence>MLVFICSVVCVYMRLIAQKYHLSLSCFQTYTDQSGVGTSCSVQLFVIYFPVFTKRRLFSEVTVSGCVRFGLSCHQVGGKKQLPSFAGVVSASEPQLTAAGSSRAAAVFQNKVPFGISINAPLS</sequence>
<accession>A0A3S5BIT7</accession>
<dbReference type="EMBL" id="CAAALY010076408">
    <property type="protein sequence ID" value="VEL25811.1"/>
    <property type="molecule type" value="Genomic_DNA"/>
</dbReference>
<evidence type="ECO:0008006" key="4">
    <source>
        <dbReference type="Google" id="ProtNLM"/>
    </source>
</evidence>
<evidence type="ECO:0000313" key="2">
    <source>
        <dbReference type="EMBL" id="VEL25811.1"/>
    </source>
</evidence>
<gene>
    <name evidence="2" type="ORF">PXEA_LOCUS19251</name>
</gene>
<evidence type="ECO:0000313" key="3">
    <source>
        <dbReference type="Proteomes" id="UP000784294"/>
    </source>
</evidence>
<dbReference type="Proteomes" id="UP000784294">
    <property type="component" value="Unassembled WGS sequence"/>
</dbReference>
<proteinExistence type="predicted"/>
<protein>
    <recommendedName>
        <fullName evidence="4">Secreted protein</fullName>
    </recommendedName>
</protein>
<organism evidence="2 3">
    <name type="scientific">Protopolystoma xenopodis</name>
    <dbReference type="NCBI Taxonomy" id="117903"/>
    <lineage>
        <taxon>Eukaryota</taxon>
        <taxon>Metazoa</taxon>
        <taxon>Spiralia</taxon>
        <taxon>Lophotrochozoa</taxon>
        <taxon>Platyhelminthes</taxon>
        <taxon>Monogenea</taxon>
        <taxon>Polyopisthocotylea</taxon>
        <taxon>Polystomatidea</taxon>
        <taxon>Polystomatidae</taxon>
        <taxon>Protopolystoma</taxon>
    </lineage>
</organism>
<keyword evidence="1" id="KW-0732">Signal</keyword>
<name>A0A3S5BIT7_9PLAT</name>
<feature type="signal peptide" evidence="1">
    <location>
        <begin position="1"/>
        <end position="17"/>
    </location>
</feature>